<protein>
    <submittedName>
        <fullName evidence="3">SsrA-binding protein</fullName>
    </submittedName>
</protein>
<dbReference type="PANTHER" id="PTHR30308">
    <property type="entry name" value="TMRNA-BINDING COMPONENT OF TRANS-TRANSLATION TAGGING COMPLEX"/>
    <property type="match status" value="1"/>
</dbReference>
<dbReference type="AlphaFoldDB" id="A0A644U9Z8"/>
<gene>
    <name evidence="3" type="primary">smpB_7</name>
    <name evidence="3" type="ORF">SDC9_21636</name>
</gene>
<comment type="caution">
    <text evidence="3">The sequence shown here is derived from an EMBL/GenBank/DDBJ whole genome shotgun (WGS) entry which is preliminary data.</text>
</comment>
<keyword evidence="1" id="KW-0963">Cytoplasm</keyword>
<dbReference type="Pfam" id="PF01668">
    <property type="entry name" value="SmpB"/>
    <property type="match status" value="1"/>
</dbReference>
<organism evidence="3">
    <name type="scientific">bioreactor metagenome</name>
    <dbReference type="NCBI Taxonomy" id="1076179"/>
    <lineage>
        <taxon>unclassified sequences</taxon>
        <taxon>metagenomes</taxon>
        <taxon>ecological metagenomes</taxon>
    </lineage>
</organism>
<name>A0A644U9Z8_9ZZZZ</name>
<dbReference type="InterPro" id="IPR000037">
    <property type="entry name" value="SsrA-bd_prot"/>
</dbReference>
<dbReference type="NCBIfam" id="NF003843">
    <property type="entry name" value="PRK05422.1"/>
    <property type="match status" value="1"/>
</dbReference>
<dbReference type="GO" id="GO:0070930">
    <property type="term" value="P:trans-translation-dependent protein tagging"/>
    <property type="evidence" value="ECO:0007669"/>
    <property type="project" value="TreeGrafter"/>
</dbReference>
<dbReference type="HAMAP" id="MF_00023">
    <property type="entry name" value="SmpB"/>
    <property type="match status" value="1"/>
</dbReference>
<evidence type="ECO:0000313" key="3">
    <source>
        <dbReference type="EMBL" id="MPL75805.1"/>
    </source>
</evidence>
<sequence length="143" mass="16326">MALVENKKINLNYEVKSKMEAGLELFGNEVKAIRNSKAQIDGAKIIIRGGEAFIVGMSVQPYQSSEKDKQTKNDRTRKLLLKKSEILKLATETEKGLSLLPLKIYDSHGLLKLEFGICKRKNKSDKRETLKLKEFKREKKSVM</sequence>
<dbReference type="GO" id="GO:0005829">
    <property type="term" value="C:cytosol"/>
    <property type="evidence" value="ECO:0007669"/>
    <property type="project" value="TreeGrafter"/>
</dbReference>
<dbReference type="Gene3D" id="2.40.280.10">
    <property type="match status" value="1"/>
</dbReference>
<dbReference type="NCBIfam" id="TIGR00086">
    <property type="entry name" value="smpB"/>
    <property type="match status" value="1"/>
</dbReference>
<keyword evidence="2" id="KW-0694">RNA-binding</keyword>
<dbReference type="SUPFAM" id="SSF74982">
    <property type="entry name" value="Small protein B (SmpB)"/>
    <property type="match status" value="1"/>
</dbReference>
<dbReference type="InterPro" id="IPR023620">
    <property type="entry name" value="SmpB"/>
</dbReference>
<reference evidence="3" key="1">
    <citation type="submission" date="2019-08" db="EMBL/GenBank/DDBJ databases">
        <authorList>
            <person name="Kucharzyk K."/>
            <person name="Murdoch R.W."/>
            <person name="Higgins S."/>
            <person name="Loffler F."/>
        </authorList>
    </citation>
    <scope>NUCLEOTIDE SEQUENCE</scope>
</reference>
<dbReference type="InterPro" id="IPR020081">
    <property type="entry name" value="SsrA-bd_prot_CS"/>
</dbReference>
<dbReference type="EMBL" id="VSSQ01000092">
    <property type="protein sequence ID" value="MPL75805.1"/>
    <property type="molecule type" value="Genomic_DNA"/>
</dbReference>
<dbReference type="GO" id="GO:0003723">
    <property type="term" value="F:RNA binding"/>
    <property type="evidence" value="ECO:0007669"/>
    <property type="project" value="UniProtKB-KW"/>
</dbReference>
<dbReference type="PANTHER" id="PTHR30308:SF2">
    <property type="entry name" value="SSRA-BINDING PROTEIN"/>
    <property type="match status" value="1"/>
</dbReference>
<proteinExistence type="inferred from homology"/>
<evidence type="ECO:0000256" key="2">
    <source>
        <dbReference type="ARBA" id="ARBA00022884"/>
    </source>
</evidence>
<evidence type="ECO:0000256" key="1">
    <source>
        <dbReference type="ARBA" id="ARBA00022490"/>
    </source>
</evidence>
<accession>A0A644U9Z8</accession>
<dbReference type="PROSITE" id="PS01317">
    <property type="entry name" value="SSRP"/>
    <property type="match status" value="1"/>
</dbReference>